<comment type="similarity">
    <text evidence="1">Belongs to the N(4)/N(6)-methyltransferase family.</text>
</comment>
<dbReference type="EC" id="2.1.1.72" evidence="2"/>
<organism evidence="8 9">
    <name type="scientific">Chryseobacterium salviniae</name>
    <dbReference type="NCBI Taxonomy" id="3101750"/>
    <lineage>
        <taxon>Bacteria</taxon>
        <taxon>Pseudomonadati</taxon>
        <taxon>Bacteroidota</taxon>
        <taxon>Flavobacteriia</taxon>
        <taxon>Flavobacteriales</taxon>
        <taxon>Weeksellaceae</taxon>
        <taxon>Chryseobacterium group</taxon>
        <taxon>Chryseobacterium</taxon>
    </lineage>
</organism>
<dbReference type="RefSeq" id="WP_326320763.1">
    <property type="nucleotide sequence ID" value="NZ_JAYLAA010000037.1"/>
</dbReference>
<name>A0ABU6HU69_9FLAO</name>
<proteinExistence type="inferred from homology"/>
<keyword evidence="3 8" id="KW-0489">Methyltransferase</keyword>
<evidence type="ECO:0000256" key="6">
    <source>
        <dbReference type="ARBA" id="ARBA00047942"/>
    </source>
</evidence>
<dbReference type="PROSITE" id="PS00092">
    <property type="entry name" value="N6_MTASE"/>
    <property type="match status" value="1"/>
</dbReference>
<keyword evidence="9" id="KW-1185">Reference proteome</keyword>
<protein>
    <recommendedName>
        <fullName evidence="2">site-specific DNA-methyltransferase (adenine-specific)</fullName>
        <ecNumber evidence="2">2.1.1.72</ecNumber>
    </recommendedName>
</protein>
<dbReference type="InterPro" id="IPR002052">
    <property type="entry name" value="DNA_methylase_N6_adenine_CS"/>
</dbReference>
<dbReference type="Gene3D" id="3.40.50.150">
    <property type="entry name" value="Vaccinia Virus protein VP39"/>
    <property type="match status" value="2"/>
</dbReference>
<evidence type="ECO:0000313" key="9">
    <source>
        <dbReference type="Proteomes" id="UP001348397"/>
    </source>
</evidence>
<gene>
    <name evidence="8" type="ORF">SOP96_09590</name>
</gene>
<evidence type="ECO:0000256" key="3">
    <source>
        <dbReference type="ARBA" id="ARBA00022603"/>
    </source>
</evidence>
<dbReference type="Proteomes" id="UP001348397">
    <property type="component" value="Unassembled WGS sequence"/>
</dbReference>
<reference evidence="8 9" key="1">
    <citation type="submission" date="2024-01" db="EMBL/GenBank/DDBJ databases">
        <title>Chryseobacterium sp. T9W2-O.</title>
        <authorList>
            <person name="Maltman C."/>
        </authorList>
    </citation>
    <scope>NUCLEOTIDE SEQUENCE [LARGE SCALE GENOMIC DNA]</scope>
    <source>
        <strain evidence="8 9">T9W2-O</strain>
    </source>
</reference>
<dbReference type="SUPFAM" id="SSF53335">
    <property type="entry name" value="S-adenosyl-L-methionine-dependent methyltransferases"/>
    <property type="match status" value="1"/>
</dbReference>
<dbReference type="InterPro" id="IPR002941">
    <property type="entry name" value="DNA_methylase_N4/N6"/>
</dbReference>
<dbReference type="InterPro" id="IPR002295">
    <property type="entry name" value="N4/N6-MTase_EcoPI_Mod-like"/>
</dbReference>
<evidence type="ECO:0000256" key="5">
    <source>
        <dbReference type="ARBA" id="ARBA00022691"/>
    </source>
</evidence>
<evidence type="ECO:0000259" key="7">
    <source>
        <dbReference type="Pfam" id="PF01555"/>
    </source>
</evidence>
<evidence type="ECO:0000313" key="8">
    <source>
        <dbReference type="EMBL" id="MEC3875963.1"/>
    </source>
</evidence>
<dbReference type="Pfam" id="PF01555">
    <property type="entry name" value="N6_N4_Mtase"/>
    <property type="match status" value="1"/>
</dbReference>
<dbReference type="PRINTS" id="PR00506">
    <property type="entry name" value="D21N6MTFRASE"/>
</dbReference>
<keyword evidence="4" id="KW-0808">Transferase</keyword>
<keyword evidence="5" id="KW-0949">S-adenosyl-L-methionine</keyword>
<accession>A0ABU6HU69</accession>
<sequence length="231" mass="26574">MRITDLLNITHEDNMLLMSRYPDKYFDLAIVDPPYGINAPNMKMGENKGYLSTASKLKGRLNSGGGKLKNRILNKSEIDWDDEVPNEDYFKELFRVSKNQIIWGGNYFPLPPTRGIIFWDKLQPWENFSQFELAWSSFDKPAAKVTISTTGGANKEKKIHPTQKPVELYKWLLNKYAQSGDKILDTHLGSASIAIACHDYNFELTACEKKESYFKDSIQRINAHTQQLKLF</sequence>
<comment type="catalytic activity">
    <reaction evidence="6">
        <text>a 2'-deoxyadenosine in DNA + S-adenosyl-L-methionine = an N(6)-methyl-2'-deoxyadenosine in DNA + S-adenosyl-L-homocysteine + H(+)</text>
        <dbReference type="Rhea" id="RHEA:15197"/>
        <dbReference type="Rhea" id="RHEA-COMP:12418"/>
        <dbReference type="Rhea" id="RHEA-COMP:12419"/>
        <dbReference type="ChEBI" id="CHEBI:15378"/>
        <dbReference type="ChEBI" id="CHEBI:57856"/>
        <dbReference type="ChEBI" id="CHEBI:59789"/>
        <dbReference type="ChEBI" id="CHEBI:90615"/>
        <dbReference type="ChEBI" id="CHEBI:90616"/>
        <dbReference type="EC" id="2.1.1.72"/>
    </reaction>
</comment>
<dbReference type="EMBL" id="JAYLAA010000037">
    <property type="protein sequence ID" value="MEC3875963.1"/>
    <property type="molecule type" value="Genomic_DNA"/>
</dbReference>
<dbReference type="GO" id="GO:0008168">
    <property type="term" value="F:methyltransferase activity"/>
    <property type="evidence" value="ECO:0007669"/>
    <property type="project" value="UniProtKB-KW"/>
</dbReference>
<evidence type="ECO:0000256" key="2">
    <source>
        <dbReference type="ARBA" id="ARBA00011900"/>
    </source>
</evidence>
<dbReference type="InterPro" id="IPR029063">
    <property type="entry name" value="SAM-dependent_MTases_sf"/>
</dbReference>
<comment type="caution">
    <text evidence="8">The sequence shown here is derived from an EMBL/GenBank/DDBJ whole genome shotgun (WGS) entry which is preliminary data.</text>
</comment>
<evidence type="ECO:0000256" key="4">
    <source>
        <dbReference type="ARBA" id="ARBA00022679"/>
    </source>
</evidence>
<dbReference type="GO" id="GO:0032259">
    <property type="term" value="P:methylation"/>
    <property type="evidence" value="ECO:0007669"/>
    <property type="project" value="UniProtKB-KW"/>
</dbReference>
<evidence type="ECO:0000256" key="1">
    <source>
        <dbReference type="ARBA" id="ARBA00006594"/>
    </source>
</evidence>
<feature type="domain" description="DNA methylase N-4/N-6" evidence="7">
    <location>
        <begin position="125"/>
        <end position="216"/>
    </location>
</feature>